<evidence type="ECO:0000313" key="7">
    <source>
        <dbReference type="EMBL" id="QAV41305.1"/>
    </source>
</evidence>
<dbReference type="Proteomes" id="UP000293947">
    <property type="component" value="Genome"/>
</dbReference>
<organism evidence="4 11">
    <name type="scientific">Myxoma virus</name>
    <dbReference type="NCBI Taxonomy" id="10273"/>
    <lineage>
        <taxon>Viruses</taxon>
        <taxon>Varidnaviria</taxon>
        <taxon>Bamfordvirae</taxon>
        <taxon>Nucleocytoviricota</taxon>
        <taxon>Pokkesviricetes</taxon>
        <taxon>Chitovirales</taxon>
        <taxon>Poxviridae</taxon>
        <taxon>Chordopoxvirinae</taxon>
        <taxon>Leporipoxvirus</taxon>
        <taxon>Leporipoxvirus myxoma</taxon>
    </lineage>
</organism>
<feature type="compositionally biased region" description="Acidic residues" evidence="3">
    <location>
        <begin position="193"/>
        <end position="220"/>
    </location>
</feature>
<dbReference type="Proteomes" id="UP000293333">
    <property type="component" value="Segment"/>
</dbReference>
<dbReference type="Proteomes" id="UP000293008">
    <property type="component" value="Segment"/>
</dbReference>
<evidence type="ECO:0000256" key="3">
    <source>
        <dbReference type="SAM" id="MobiDB-lite"/>
    </source>
</evidence>
<dbReference type="Proteomes" id="UP000291628">
    <property type="component" value="Segment"/>
</dbReference>
<evidence type="ECO:0000313" key="8">
    <source>
        <dbReference type="EMBL" id="QAV42657.1"/>
    </source>
</evidence>
<dbReference type="EMBL" id="MK388133">
    <property type="protein sequence ID" value="QAV41136.1"/>
    <property type="molecule type" value="Genomic_DNA"/>
</dbReference>
<dbReference type="EMBL" id="MK388134">
    <property type="protein sequence ID" value="QAV41305.1"/>
    <property type="molecule type" value="Genomic_DNA"/>
</dbReference>
<evidence type="ECO:0000256" key="2">
    <source>
        <dbReference type="ARBA" id="ARBA00007660"/>
    </source>
</evidence>
<evidence type="ECO:0000313" key="4">
    <source>
        <dbReference type="EMBL" id="QAV39446.1"/>
    </source>
</evidence>
<name>A0A481NGA8_9POXV</name>
<evidence type="ECO:0000313" key="5">
    <source>
        <dbReference type="EMBL" id="QAV39615.1"/>
    </source>
</evidence>
<evidence type="ECO:0000313" key="11">
    <source>
        <dbReference type="Proteomes" id="UP000293947"/>
    </source>
</evidence>
<dbReference type="EMBL" id="MK388124">
    <property type="protein sequence ID" value="QAV39615.1"/>
    <property type="molecule type" value="Genomic_DNA"/>
</dbReference>
<dbReference type="EMBL" id="MK388123">
    <property type="protein sequence ID" value="QAV39446.1"/>
    <property type="molecule type" value="Genomic_DNA"/>
</dbReference>
<evidence type="ECO:0000256" key="1">
    <source>
        <dbReference type="ARBA" id="ARBA00003526"/>
    </source>
</evidence>
<accession>A0A481NGA8</accession>
<dbReference type="Proteomes" id="UP000293687">
    <property type="component" value="Segment"/>
</dbReference>
<protein>
    <submittedName>
        <fullName evidence="4">M63R</fullName>
    </submittedName>
</protein>
<feature type="region of interest" description="Disordered" evidence="3">
    <location>
        <begin position="181"/>
        <end position="220"/>
    </location>
</feature>
<gene>
    <name evidence="4" type="primary">m063R</name>
</gene>
<evidence type="ECO:0000313" key="10">
    <source>
        <dbReference type="Proteomes" id="UP000293008"/>
    </source>
</evidence>
<dbReference type="InterPro" id="IPR004967">
    <property type="entry name" value="Poxvirus_C7/F8A"/>
</dbReference>
<dbReference type="EMBL" id="MK388142">
    <property type="protein sequence ID" value="QAV42657.1"/>
    <property type="molecule type" value="Genomic_DNA"/>
</dbReference>
<evidence type="ECO:0000313" key="9">
    <source>
        <dbReference type="Proteomes" id="UP000291628"/>
    </source>
</evidence>
<comment type="function">
    <text evidence="1">Plays a role for multiplication of the virus in different cell types.</text>
</comment>
<evidence type="ECO:0000313" key="6">
    <source>
        <dbReference type="EMBL" id="QAV41136.1"/>
    </source>
</evidence>
<dbReference type="GO" id="GO:0016032">
    <property type="term" value="P:viral process"/>
    <property type="evidence" value="ECO:0007669"/>
    <property type="project" value="InterPro"/>
</dbReference>
<reference evidence="9 10" key="1">
    <citation type="journal article" date="2019" name="J. Virol.">
        <title>Punctuated evolution of myxoma virus: rapid and disjunct evolution of a recent viral lineage in Australia.</title>
        <authorList>
            <person name="Eden J.-S."/>
            <person name="Kerr P.J."/>
            <person name="Holmes E.C."/>
        </authorList>
    </citation>
    <scope>NUCLEOTIDE SEQUENCE [LARGE SCALE GENOMIC DNA]</scope>
    <source>
        <strain evidence="4">Aust/SA/ABC Range/12-2014</strain>
        <strain evidence="6">Aust/SA/Flinders Ranges/12-2015/1</strain>
        <strain evidence="7">Aust/SA/Flinders Ranges/12-2015/2</strain>
        <strain evidence="8">Aust/SA/Olympic Dam/08-2015</strain>
        <strain evidence="5">Aust/SA/Wilpena/11-2014</strain>
    </source>
</reference>
<comment type="similarity">
    <text evidence="2">Belongs to the poxviridae C7 protein family.</text>
</comment>
<dbReference type="Pfam" id="PF03287">
    <property type="entry name" value="Pox_C7_F8A"/>
    <property type="match status" value="1"/>
</dbReference>
<proteinExistence type="inferred from homology"/>
<sequence length="220" mass="25198">MTVELIDMEVYMVDEDLSIKNAGPCHGHSCGCTIELDVTSPKKIEILVITKISSFHMIYDLSPLRAKLNDDPLDMELIKSLHTSTDLTVYRTSMLHHRNMPEKEYCFTQIYSATLNIDTKSTVSFRSTIHDGFLSTYPTIYINPEEKYYKVQNKGRLRMRVVTPILNSDKLQFMDKGEMYAGVGDDPSIVDSSDCDDYTSSEEDTEEEDTEEEDTEEEED</sequence>